<dbReference type="EMBL" id="LN902841">
    <property type="protein sequence ID" value="CUT98529.1"/>
    <property type="molecule type" value="Genomic_DNA"/>
</dbReference>
<dbReference type="AlphaFoldDB" id="A0A0S4MI97"/>
<keyword evidence="2" id="KW-0808">Transferase</keyword>
<reference evidence="2" key="1">
    <citation type="journal article" date="2013" name="Nature">
        <title>The genomes of four tapeworm species reveal adaptations to parasitism.</title>
        <authorList>
            <person name="Tsai I.J."/>
            <person name="Zarowiecki M."/>
            <person name="Holroyd N."/>
            <person name="Garciarrubio A."/>
            <person name="Sanchez-Flores A."/>
            <person name="Brooks K.L."/>
            <person name="Tracey A."/>
            <person name="Bobes R.J."/>
            <person name="Fragoso G."/>
            <person name="Sciutto E."/>
            <person name="Aslett M."/>
            <person name="Beasley H."/>
            <person name="Bennett H.M."/>
            <person name="Cai J."/>
            <person name="Camicia F."/>
            <person name="Clark R."/>
            <person name="Cucher M."/>
            <person name="De Silva N."/>
            <person name="Day T.A."/>
            <person name="Deplazes P."/>
            <person name="Estrada K."/>
            <person name="Fernandez C."/>
            <person name="Holland P.W."/>
            <person name="Hou J."/>
            <person name="Hu S."/>
            <person name="Huckvale T."/>
            <person name="Hung S.S."/>
            <person name="Kamenetzky L."/>
            <person name="Keane J.A."/>
            <person name="Kiss F."/>
            <person name="Koziol U."/>
            <person name="Lambert O."/>
            <person name="Liu K."/>
            <person name="Luo X."/>
            <person name="Luo Y."/>
            <person name="Macchiaroli N."/>
            <person name="Nichol S."/>
            <person name="Paps J."/>
            <person name="Parkinson J."/>
            <person name="Pouchkina-Stantcheva N."/>
            <person name="Riddiford N."/>
            <person name="Rosenzvit M."/>
            <person name="Salinas G."/>
            <person name="Wasmuth J.D."/>
            <person name="Zamanian M."/>
            <person name="Zheng Y."/>
            <person name="Cai X."/>
            <person name="Soberon X."/>
            <person name="Olson P.D."/>
            <person name="Laclette J.P."/>
            <person name="Brehm K."/>
            <person name="Berriman M."/>
            <person name="Garciarrubio A."/>
            <person name="Bobes R.J."/>
            <person name="Fragoso G."/>
            <person name="Sanchez-Flores A."/>
            <person name="Estrada K."/>
            <person name="Cevallos M.A."/>
            <person name="Morett E."/>
            <person name="Gonzalez V."/>
            <person name="Portillo T."/>
            <person name="Ochoa-Leyva A."/>
            <person name="Jose M.V."/>
            <person name="Sciutto E."/>
            <person name="Landa A."/>
            <person name="Jimenez L."/>
            <person name="Valdes V."/>
            <person name="Carrero J.C."/>
            <person name="Larralde C."/>
            <person name="Morales-Montor J."/>
            <person name="Limon-Lason J."/>
            <person name="Soberon X."/>
            <person name="Laclette J.P."/>
        </authorList>
    </citation>
    <scope>NUCLEOTIDE SEQUENCE [LARGE SCALE GENOMIC DNA]</scope>
</reference>
<dbReference type="GO" id="GO:0016301">
    <property type="term" value="F:kinase activity"/>
    <property type="evidence" value="ECO:0007669"/>
    <property type="project" value="UniProtKB-KW"/>
</dbReference>
<protein>
    <submittedName>
        <fullName evidence="2">Mitogen activated protein kinase kinase kinase</fullName>
    </submittedName>
</protein>
<keyword evidence="3" id="KW-1185">Reference proteome</keyword>
<dbReference type="Proteomes" id="UP000017246">
    <property type="component" value="Unassembled WGS sequence"/>
</dbReference>
<evidence type="ECO:0000313" key="3">
    <source>
        <dbReference type="Proteomes" id="UP000017246"/>
    </source>
</evidence>
<sequence>MQAQRFCHHQYQEAGILPAVEHTIALTLTPVNNFVVPTALTEIIEWRLLSLFSRNLGCGDEICTRWSRKVDIHSVVATAWEKLTRKLDEEKSRGQRPSASHLIRPFNSFMRNVCAKSTSQLYIAFENAELSSISPTARDFSVSEHGCFAIGVSYDLASSTALQLSRCYEKRRVASEDCDELVLLLAEGGRIVIVESRPCQDVCIHMLTDDSGELKARGDVVARVKQMSRHRVQLSPSNHPLSRPEDVPVPQ</sequence>
<feature type="region of interest" description="Disordered" evidence="1">
    <location>
        <begin position="229"/>
        <end position="251"/>
    </location>
</feature>
<proteinExistence type="predicted"/>
<feature type="compositionally biased region" description="Basic and acidic residues" evidence="1">
    <location>
        <begin position="242"/>
        <end position="251"/>
    </location>
</feature>
<accession>A0A0S4MI97</accession>
<evidence type="ECO:0000256" key="1">
    <source>
        <dbReference type="SAM" id="MobiDB-lite"/>
    </source>
</evidence>
<dbReference type="OrthoDB" id="10529407at2759"/>
<name>A0A0S4MI97_ECHMU</name>
<evidence type="ECO:0000313" key="2">
    <source>
        <dbReference type="EMBL" id="CUT98529.1"/>
    </source>
</evidence>
<keyword evidence="2" id="KW-0418">Kinase</keyword>
<reference evidence="2" key="2">
    <citation type="submission" date="2015-11" db="EMBL/GenBank/DDBJ databases">
        <authorList>
            <person name="Zhang Y."/>
            <person name="Guo Z."/>
        </authorList>
    </citation>
    <scope>NUCLEOTIDE SEQUENCE</scope>
</reference>
<organism evidence="2 3">
    <name type="scientific">Echinococcus multilocularis</name>
    <name type="common">Fox tapeworm</name>
    <dbReference type="NCBI Taxonomy" id="6211"/>
    <lineage>
        <taxon>Eukaryota</taxon>
        <taxon>Metazoa</taxon>
        <taxon>Spiralia</taxon>
        <taxon>Lophotrochozoa</taxon>
        <taxon>Platyhelminthes</taxon>
        <taxon>Cestoda</taxon>
        <taxon>Eucestoda</taxon>
        <taxon>Cyclophyllidea</taxon>
        <taxon>Taeniidae</taxon>
        <taxon>Echinococcus</taxon>
    </lineage>
</organism>